<protein>
    <submittedName>
        <fullName evidence="1">Uncharacterized protein</fullName>
    </submittedName>
</protein>
<organism evidence="1 2">
    <name type="scientific">Vigna unguiculata</name>
    <name type="common">Cowpea</name>
    <dbReference type="NCBI Taxonomy" id="3917"/>
    <lineage>
        <taxon>Eukaryota</taxon>
        <taxon>Viridiplantae</taxon>
        <taxon>Streptophyta</taxon>
        <taxon>Embryophyta</taxon>
        <taxon>Tracheophyta</taxon>
        <taxon>Spermatophyta</taxon>
        <taxon>Magnoliopsida</taxon>
        <taxon>eudicotyledons</taxon>
        <taxon>Gunneridae</taxon>
        <taxon>Pentapetalae</taxon>
        <taxon>rosids</taxon>
        <taxon>fabids</taxon>
        <taxon>Fabales</taxon>
        <taxon>Fabaceae</taxon>
        <taxon>Papilionoideae</taxon>
        <taxon>50 kb inversion clade</taxon>
        <taxon>NPAAA clade</taxon>
        <taxon>indigoferoid/millettioid clade</taxon>
        <taxon>Phaseoleae</taxon>
        <taxon>Vigna</taxon>
    </lineage>
</organism>
<reference evidence="1 2" key="1">
    <citation type="submission" date="2019-04" db="EMBL/GenBank/DDBJ databases">
        <title>An improved genome assembly and genetic linkage map for asparagus bean, Vigna unguiculata ssp. sesquipedialis.</title>
        <authorList>
            <person name="Xia Q."/>
            <person name="Zhang R."/>
            <person name="Dong Y."/>
        </authorList>
    </citation>
    <scope>NUCLEOTIDE SEQUENCE [LARGE SCALE GENOMIC DNA]</scope>
    <source>
        <tissue evidence="1">Leaf</tissue>
    </source>
</reference>
<evidence type="ECO:0000313" key="1">
    <source>
        <dbReference type="EMBL" id="QCE11756.1"/>
    </source>
</evidence>
<evidence type="ECO:0000313" key="2">
    <source>
        <dbReference type="Proteomes" id="UP000501690"/>
    </source>
</evidence>
<dbReference type="AlphaFoldDB" id="A0A4D6NDD3"/>
<keyword evidence="2" id="KW-1185">Reference proteome</keyword>
<proteinExistence type="predicted"/>
<sequence>MIWPRVQKSREPIIVHLLSRVRQSFALRHRALRHDCVLRCPPSPIAPPSTKLALLVLLRHRTAGEKEVDSAIVARPRCALRRAFVVPWLRPPARHRHASGVPWLRPLSRLRCALCRALRRASVTPLRHGPPHPPLGDKRCTAAPCHCSDEYLAPPSPFPTTIALPILPGVNSKRVIFFFRFVYFFMI</sequence>
<dbReference type="Proteomes" id="UP000501690">
    <property type="component" value="Linkage Group LG10"/>
</dbReference>
<gene>
    <name evidence="1" type="ORF">DEO72_LG10g2993</name>
</gene>
<dbReference type="EMBL" id="CP039354">
    <property type="protein sequence ID" value="QCE11756.1"/>
    <property type="molecule type" value="Genomic_DNA"/>
</dbReference>
<name>A0A4D6NDD3_VIGUN</name>
<accession>A0A4D6NDD3</accession>